<evidence type="ECO:0000256" key="1">
    <source>
        <dbReference type="PROSITE-ProRule" id="PRU10141"/>
    </source>
</evidence>
<comment type="caution">
    <text evidence="4">The sequence shown here is derived from an EMBL/GenBank/DDBJ whole genome shotgun (WGS) entry which is preliminary data.</text>
</comment>
<proteinExistence type="predicted"/>
<dbReference type="InterPro" id="IPR011009">
    <property type="entry name" value="Kinase-like_dom_sf"/>
</dbReference>
<dbReference type="InterPro" id="IPR017441">
    <property type="entry name" value="Protein_kinase_ATP_BS"/>
</dbReference>
<keyword evidence="2" id="KW-0472">Membrane</keyword>
<dbReference type="PANTHER" id="PTHR44167:SF24">
    <property type="entry name" value="SERINE_THREONINE-PROTEIN KINASE CHK2"/>
    <property type="match status" value="1"/>
</dbReference>
<dbReference type="GO" id="GO:0005737">
    <property type="term" value="C:cytoplasm"/>
    <property type="evidence" value="ECO:0007669"/>
    <property type="project" value="TreeGrafter"/>
</dbReference>
<keyword evidence="1" id="KW-0547">Nucleotide-binding</keyword>
<gene>
    <name evidence="4" type="ORF">KHA97_23645</name>
</gene>
<name>A0A942THC3_9BACI</name>
<dbReference type="SMART" id="SM00220">
    <property type="entry name" value="S_TKc"/>
    <property type="match status" value="1"/>
</dbReference>
<organism evidence="4 5">
    <name type="scientific">Lederbergia citri</name>
    <dbReference type="NCBI Taxonomy" id="2833580"/>
    <lineage>
        <taxon>Bacteria</taxon>
        <taxon>Bacillati</taxon>
        <taxon>Bacillota</taxon>
        <taxon>Bacilli</taxon>
        <taxon>Bacillales</taxon>
        <taxon>Bacillaceae</taxon>
        <taxon>Lederbergia</taxon>
    </lineage>
</organism>
<dbReference type="Gene3D" id="1.10.510.10">
    <property type="entry name" value="Transferase(Phosphotransferase) domain 1"/>
    <property type="match status" value="1"/>
</dbReference>
<dbReference type="SUPFAM" id="SSF56112">
    <property type="entry name" value="Protein kinase-like (PK-like)"/>
    <property type="match status" value="1"/>
</dbReference>
<dbReference type="RefSeq" id="WP_213127255.1">
    <property type="nucleotide sequence ID" value="NZ_JAGYPG010000007.1"/>
</dbReference>
<dbReference type="PROSITE" id="PS00107">
    <property type="entry name" value="PROTEIN_KINASE_ATP"/>
    <property type="match status" value="1"/>
</dbReference>
<keyword evidence="2" id="KW-1133">Transmembrane helix</keyword>
<accession>A0A942THC3</accession>
<dbReference type="GO" id="GO:0004674">
    <property type="term" value="F:protein serine/threonine kinase activity"/>
    <property type="evidence" value="ECO:0007669"/>
    <property type="project" value="TreeGrafter"/>
</dbReference>
<sequence length="314" mass="35958">MMNNISKNQCNYSTGTVIIGKWHRHHYEIVKKLGSGANGVVYLAKNRNGYTAVKMSVDSVTITTEVNVLKALEKVQGSALGPSLYDVDDWVNGKRRIHFYAMEYIQGQELLSFIREKGLSWTGVMIVQLLDVLEGLHEKGWIFGDLKPENLIVEGPTPRIRCIDVGGTTMKGRAIKEFTEFFDRGYWGLGSRKAEPSYDLFSTAMMMINLYYPKRFVKKGDSIKQLTAMIQGNKELIKFETVLMKALLGKYDSAKEMKKEILVILSVGERSQKQRTTRYLPKTKKKRMRSFWETASILLLTLILYTLYIYGYIL</sequence>
<dbReference type="PANTHER" id="PTHR44167">
    <property type="entry name" value="OVARIAN-SPECIFIC SERINE/THREONINE-PROTEIN KINASE LOK-RELATED"/>
    <property type="match status" value="1"/>
</dbReference>
<reference evidence="4 5" key="1">
    <citation type="submission" date="2021-05" db="EMBL/GenBank/DDBJ databases">
        <title>Novel Bacillus species.</title>
        <authorList>
            <person name="Liu G."/>
        </authorList>
    </citation>
    <scope>NUCLEOTIDE SEQUENCE [LARGE SCALE GENOMIC DNA]</scope>
    <source>
        <strain evidence="5">FJAT-49780</strain>
    </source>
</reference>
<dbReference type="EMBL" id="JAGYPG010000007">
    <property type="protein sequence ID" value="MBS4198030.1"/>
    <property type="molecule type" value="Genomic_DNA"/>
</dbReference>
<keyword evidence="1" id="KW-0067">ATP-binding</keyword>
<dbReference type="GO" id="GO:0005524">
    <property type="term" value="F:ATP binding"/>
    <property type="evidence" value="ECO:0007669"/>
    <property type="project" value="UniProtKB-UniRule"/>
</dbReference>
<dbReference type="InterPro" id="IPR000719">
    <property type="entry name" value="Prot_kinase_dom"/>
</dbReference>
<evidence type="ECO:0000313" key="4">
    <source>
        <dbReference type="EMBL" id="MBS4198030.1"/>
    </source>
</evidence>
<dbReference type="PROSITE" id="PS50011">
    <property type="entry name" value="PROTEIN_KINASE_DOM"/>
    <property type="match status" value="1"/>
</dbReference>
<protein>
    <submittedName>
        <fullName evidence="4">Protein kinase family protein</fullName>
    </submittedName>
</protein>
<feature type="transmembrane region" description="Helical" evidence="2">
    <location>
        <begin position="291"/>
        <end position="313"/>
    </location>
</feature>
<keyword evidence="5" id="KW-1185">Reference proteome</keyword>
<keyword evidence="4" id="KW-0808">Transferase</keyword>
<feature type="binding site" evidence="1">
    <location>
        <position position="54"/>
    </location>
    <ligand>
        <name>ATP</name>
        <dbReference type="ChEBI" id="CHEBI:30616"/>
    </ligand>
</feature>
<evidence type="ECO:0000259" key="3">
    <source>
        <dbReference type="PROSITE" id="PS50011"/>
    </source>
</evidence>
<keyword evidence="2" id="KW-0812">Transmembrane</keyword>
<keyword evidence="4" id="KW-0418">Kinase</keyword>
<evidence type="ECO:0000313" key="5">
    <source>
        <dbReference type="Proteomes" id="UP000681414"/>
    </source>
</evidence>
<feature type="domain" description="Protein kinase" evidence="3">
    <location>
        <begin position="27"/>
        <end position="314"/>
    </location>
</feature>
<dbReference type="AlphaFoldDB" id="A0A942THC3"/>
<dbReference type="Proteomes" id="UP000681414">
    <property type="component" value="Unassembled WGS sequence"/>
</dbReference>
<dbReference type="Pfam" id="PF00069">
    <property type="entry name" value="Pkinase"/>
    <property type="match status" value="1"/>
</dbReference>
<evidence type="ECO:0000256" key="2">
    <source>
        <dbReference type="SAM" id="Phobius"/>
    </source>
</evidence>